<comment type="caution">
    <text evidence="1">The sequence shown here is derived from an EMBL/GenBank/DDBJ whole genome shotgun (WGS) entry which is preliminary data.</text>
</comment>
<protein>
    <submittedName>
        <fullName evidence="1">Uncharacterized protein</fullName>
    </submittedName>
</protein>
<evidence type="ECO:0000313" key="2">
    <source>
        <dbReference type="Proteomes" id="UP001150603"/>
    </source>
</evidence>
<accession>A0ACC1J2W8</accession>
<proteinExistence type="predicted"/>
<dbReference type="EMBL" id="JANBPW010004188">
    <property type="protein sequence ID" value="KAJ1935598.1"/>
    <property type="molecule type" value="Genomic_DNA"/>
</dbReference>
<organism evidence="1 2">
    <name type="scientific">Linderina macrospora</name>
    <dbReference type="NCBI Taxonomy" id="4868"/>
    <lineage>
        <taxon>Eukaryota</taxon>
        <taxon>Fungi</taxon>
        <taxon>Fungi incertae sedis</taxon>
        <taxon>Zoopagomycota</taxon>
        <taxon>Kickxellomycotina</taxon>
        <taxon>Kickxellomycetes</taxon>
        <taxon>Kickxellales</taxon>
        <taxon>Kickxellaceae</taxon>
        <taxon>Linderina</taxon>
    </lineage>
</organism>
<dbReference type="Proteomes" id="UP001150603">
    <property type="component" value="Unassembled WGS sequence"/>
</dbReference>
<reference evidence="1" key="1">
    <citation type="submission" date="2022-07" db="EMBL/GenBank/DDBJ databases">
        <title>Phylogenomic reconstructions and comparative analyses of Kickxellomycotina fungi.</title>
        <authorList>
            <person name="Reynolds N.K."/>
            <person name="Stajich J.E."/>
            <person name="Barry K."/>
            <person name="Grigoriev I.V."/>
            <person name="Crous P."/>
            <person name="Smith M.E."/>
        </authorList>
    </citation>
    <scope>NUCLEOTIDE SEQUENCE</scope>
    <source>
        <strain evidence="1">NRRL 5244</strain>
    </source>
</reference>
<evidence type="ECO:0000313" key="1">
    <source>
        <dbReference type="EMBL" id="KAJ1935598.1"/>
    </source>
</evidence>
<sequence>MNRRIEFKKRDIRDYPHTGQHPPNAAVTQCIDMRAIDGDLRKLLQIQMLARNVQVFDVSAGCH</sequence>
<gene>
    <name evidence="1" type="ORF">FBU59_005335</name>
</gene>
<keyword evidence="2" id="KW-1185">Reference proteome</keyword>
<name>A0ACC1J2W8_9FUNG</name>